<evidence type="ECO:0000256" key="4">
    <source>
        <dbReference type="ARBA" id="ARBA00022989"/>
    </source>
</evidence>
<reference evidence="9" key="2">
    <citation type="submission" date="2025-08" db="UniProtKB">
        <authorList>
            <consortium name="RefSeq"/>
        </authorList>
    </citation>
    <scope>IDENTIFICATION</scope>
    <source>
        <tissue evidence="9">Leaf</tissue>
    </source>
</reference>
<feature type="transmembrane region" description="Helical" evidence="7">
    <location>
        <begin position="80"/>
        <end position="98"/>
    </location>
</feature>
<gene>
    <name evidence="9" type="primary">LOC110802926</name>
</gene>
<dbReference type="GO" id="GO:0016020">
    <property type="term" value="C:membrane"/>
    <property type="evidence" value="ECO:0007669"/>
    <property type="project" value="UniProtKB-SubCell"/>
</dbReference>
<comment type="similarity">
    <text evidence="2">Belongs to the plant DMP1 protein family.</text>
</comment>
<feature type="transmembrane region" description="Helical" evidence="7">
    <location>
        <begin position="179"/>
        <end position="197"/>
    </location>
</feature>
<protein>
    <submittedName>
        <fullName evidence="9">Protein DMP7</fullName>
    </submittedName>
</protein>
<feature type="region of interest" description="Disordered" evidence="6">
    <location>
        <begin position="1"/>
        <end position="35"/>
    </location>
</feature>
<keyword evidence="4 7" id="KW-1133">Transmembrane helix</keyword>
<evidence type="ECO:0000256" key="1">
    <source>
        <dbReference type="ARBA" id="ARBA00004141"/>
    </source>
</evidence>
<feature type="transmembrane region" description="Helical" evidence="7">
    <location>
        <begin position="48"/>
        <end position="68"/>
    </location>
</feature>
<accession>A0A9R0J9S6</accession>
<dbReference type="RefSeq" id="XP_021864073.1">
    <property type="nucleotide sequence ID" value="XM_022008381.1"/>
</dbReference>
<organism evidence="8 9">
    <name type="scientific">Spinacia oleracea</name>
    <name type="common">Spinach</name>
    <dbReference type="NCBI Taxonomy" id="3562"/>
    <lineage>
        <taxon>Eukaryota</taxon>
        <taxon>Viridiplantae</taxon>
        <taxon>Streptophyta</taxon>
        <taxon>Embryophyta</taxon>
        <taxon>Tracheophyta</taxon>
        <taxon>Spermatophyta</taxon>
        <taxon>Magnoliopsida</taxon>
        <taxon>eudicotyledons</taxon>
        <taxon>Gunneridae</taxon>
        <taxon>Pentapetalae</taxon>
        <taxon>Caryophyllales</taxon>
        <taxon>Chenopodiaceae</taxon>
        <taxon>Chenopodioideae</taxon>
        <taxon>Anserineae</taxon>
        <taxon>Spinacia</taxon>
    </lineage>
</organism>
<dbReference type="PANTHER" id="PTHR31621">
    <property type="entry name" value="PROTEIN DMP3"/>
    <property type="match status" value="1"/>
</dbReference>
<feature type="compositionally biased region" description="Polar residues" evidence="6">
    <location>
        <begin position="13"/>
        <end position="27"/>
    </location>
</feature>
<evidence type="ECO:0000313" key="9">
    <source>
        <dbReference type="RefSeq" id="XP_021864073.1"/>
    </source>
</evidence>
<dbReference type="OrthoDB" id="525686at2759"/>
<dbReference type="PANTHER" id="PTHR31621:SF6">
    <property type="entry name" value="PROTEIN DMP7"/>
    <property type="match status" value="1"/>
</dbReference>
<evidence type="ECO:0000256" key="5">
    <source>
        <dbReference type="ARBA" id="ARBA00023136"/>
    </source>
</evidence>
<proteinExistence type="inferred from homology"/>
<evidence type="ECO:0000256" key="2">
    <source>
        <dbReference type="ARBA" id="ARBA00008707"/>
    </source>
</evidence>
<evidence type="ECO:0000256" key="3">
    <source>
        <dbReference type="ARBA" id="ARBA00022692"/>
    </source>
</evidence>
<comment type="subcellular location">
    <subcellularLocation>
        <location evidence="1">Membrane</location>
        <topology evidence="1">Multi-pass membrane protein</topology>
    </subcellularLocation>
</comment>
<dbReference type="GO" id="GO:0010256">
    <property type="term" value="P:endomembrane system organization"/>
    <property type="evidence" value="ECO:0000318"/>
    <property type="project" value="GO_Central"/>
</dbReference>
<evidence type="ECO:0000256" key="7">
    <source>
        <dbReference type="SAM" id="Phobius"/>
    </source>
</evidence>
<keyword evidence="3 7" id="KW-0812">Transmembrane</keyword>
<dbReference type="InterPro" id="IPR007770">
    <property type="entry name" value="DMP"/>
</dbReference>
<name>A0A9R0J9S6_SPIOL</name>
<dbReference type="GeneID" id="110802926"/>
<evidence type="ECO:0000256" key="6">
    <source>
        <dbReference type="SAM" id="MobiDB-lite"/>
    </source>
</evidence>
<sequence length="211" mass="23669">MDIKIESEDIEEQQTQPLIENEQQQPRKQPKTRTQKAIRKTFKGTSHLSSLLPSGSVLIFEMFSPILTNQGQCVTFQAQLITLCLITFVSLSCILMCFTDSIRDERGKVRYGIATFRGIWIVDGSVKLSPEEAAKYRIGVIDFLHALMGVLVFMAVAFLDQNVVKCLFPLPSQETKERLVMFPIGVGVVCGFLFICFPSKRNSVVSPLSKT</sequence>
<dbReference type="AlphaFoldDB" id="A0A9R0J9S6"/>
<dbReference type="KEGG" id="soe:110802926"/>
<evidence type="ECO:0000313" key="8">
    <source>
        <dbReference type="Proteomes" id="UP000813463"/>
    </source>
</evidence>
<keyword evidence="8" id="KW-1185">Reference proteome</keyword>
<keyword evidence="5 7" id="KW-0472">Membrane</keyword>
<feature type="transmembrane region" description="Helical" evidence="7">
    <location>
        <begin position="138"/>
        <end position="159"/>
    </location>
</feature>
<dbReference type="Proteomes" id="UP000813463">
    <property type="component" value="Chromosome 1"/>
</dbReference>
<reference evidence="8" key="1">
    <citation type="journal article" date="2021" name="Nat. Commun.">
        <title>Genomic analyses provide insights into spinach domestication and the genetic basis of agronomic traits.</title>
        <authorList>
            <person name="Cai X."/>
            <person name="Sun X."/>
            <person name="Xu C."/>
            <person name="Sun H."/>
            <person name="Wang X."/>
            <person name="Ge C."/>
            <person name="Zhang Z."/>
            <person name="Wang Q."/>
            <person name="Fei Z."/>
            <person name="Jiao C."/>
            <person name="Wang Q."/>
        </authorList>
    </citation>
    <scope>NUCLEOTIDE SEQUENCE [LARGE SCALE GENOMIC DNA]</scope>
    <source>
        <strain evidence="8">cv. Varoflay</strain>
    </source>
</reference>
<dbReference type="Pfam" id="PF05078">
    <property type="entry name" value="DUF679"/>
    <property type="match status" value="1"/>
</dbReference>
<dbReference type="GO" id="GO:0005737">
    <property type="term" value="C:cytoplasm"/>
    <property type="evidence" value="ECO:0007669"/>
    <property type="project" value="UniProtKB-ARBA"/>
</dbReference>